<accession>A0A364MUL0</accession>
<gene>
    <name evidence="8" type="ORF">DDE83_007937</name>
</gene>
<dbReference type="STRING" id="183478.A0A364MUL0"/>
<feature type="transmembrane region" description="Helical" evidence="6">
    <location>
        <begin position="41"/>
        <end position="64"/>
    </location>
</feature>
<evidence type="ECO:0000313" key="9">
    <source>
        <dbReference type="Proteomes" id="UP000249619"/>
    </source>
</evidence>
<feature type="transmembrane region" description="Helical" evidence="6">
    <location>
        <begin position="12"/>
        <end position="34"/>
    </location>
</feature>
<dbReference type="Pfam" id="PF20684">
    <property type="entry name" value="Fung_rhodopsin"/>
    <property type="match status" value="1"/>
</dbReference>
<feature type="transmembrane region" description="Helical" evidence="6">
    <location>
        <begin position="216"/>
        <end position="237"/>
    </location>
</feature>
<proteinExistence type="inferred from homology"/>
<evidence type="ECO:0000259" key="7">
    <source>
        <dbReference type="Pfam" id="PF20684"/>
    </source>
</evidence>
<feature type="transmembrane region" description="Helical" evidence="6">
    <location>
        <begin position="257"/>
        <end position="280"/>
    </location>
</feature>
<comment type="subcellular location">
    <subcellularLocation>
        <location evidence="1">Membrane</location>
        <topology evidence="1">Multi-pass membrane protein</topology>
    </subcellularLocation>
</comment>
<dbReference type="PANTHER" id="PTHR33048:SF105">
    <property type="match status" value="1"/>
</dbReference>
<protein>
    <submittedName>
        <fullName evidence="8">Triacylglycerol lipase-like protein</fullName>
    </submittedName>
</protein>
<dbReference type="GO" id="GO:0016020">
    <property type="term" value="C:membrane"/>
    <property type="evidence" value="ECO:0007669"/>
    <property type="project" value="UniProtKB-SubCell"/>
</dbReference>
<feature type="transmembrane region" description="Helical" evidence="6">
    <location>
        <begin position="179"/>
        <end position="204"/>
    </location>
</feature>
<dbReference type="InterPro" id="IPR052337">
    <property type="entry name" value="SAT4-like"/>
</dbReference>
<evidence type="ECO:0000256" key="4">
    <source>
        <dbReference type="ARBA" id="ARBA00023136"/>
    </source>
</evidence>
<reference evidence="9" key="1">
    <citation type="submission" date="2018-05" db="EMBL/GenBank/DDBJ databases">
        <title>Draft genome sequence of Stemphylium lycopersici strain CIDEFI 213.</title>
        <authorList>
            <person name="Medina R."/>
            <person name="Franco M.E.E."/>
            <person name="Lucentini C.G."/>
            <person name="Saparrat M.C.N."/>
            <person name="Balatti P.A."/>
        </authorList>
    </citation>
    <scope>NUCLEOTIDE SEQUENCE [LARGE SCALE GENOMIC DNA]</scope>
    <source>
        <strain evidence="9">CIDEFI 213</strain>
    </source>
</reference>
<feature type="domain" description="Rhodopsin" evidence="7">
    <location>
        <begin position="22"/>
        <end position="273"/>
    </location>
</feature>
<feature type="transmembrane region" description="Helical" evidence="6">
    <location>
        <begin position="134"/>
        <end position="159"/>
    </location>
</feature>
<comment type="caution">
    <text evidence="8">The sequence shown here is derived from an EMBL/GenBank/DDBJ whole genome shotgun (WGS) entry which is preliminary data.</text>
</comment>
<evidence type="ECO:0000313" key="8">
    <source>
        <dbReference type="EMBL" id="RAR04155.1"/>
    </source>
</evidence>
<evidence type="ECO:0000256" key="6">
    <source>
        <dbReference type="SAM" id="Phobius"/>
    </source>
</evidence>
<name>A0A364MUL0_STELY</name>
<evidence type="ECO:0000256" key="2">
    <source>
        <dbReference type="ARBA" id="ARBA00022692"/>
    </source>
</evidence>
<comment type="similarity">
    <text evidence="5">Belongs to the SAT4 family.</text>
</comment>
<dbReference type="Proteomes" id="UP000249619">
    <property type="component" value="Unassembled WGS sequence"/>
</dbReference>
<sequence length="385" mass="42487">MPSSATVELWTLYGFAASFTVLRTYARVSAVGIWNLQADDYLVWVAMLIYTAQCILGYSVGMIAHGMANNEMTPSERNALPRDSPEYRMRVIGSKIQVAGWTTAACLLWSLKLCVAFFYLRLIGGLHKYQKRIYIGLAFITTTFIVVILTIYLSCRPFYRYWQINPDPGNSCQAAVSKTIIWVTYPLNVSTDLYLLMIPIPMLWTSGLKPYKKTAATMVLGAGGLVVICATLKNIYLCTDPVHSGELAASWGMRETFVAIVTTNVPMIFPLLKTLLASYLPSTLASSNTKAQTPPDSGFVSIGGGGGALARARTARHSMRHLSTNMTFDNESEENMVRGNQVKLQYLQGASPQRQEKHSIVVSKQFSITTEDCEGHGNRGSYHAA</sequence>
<evidence type="ECO:0000256" key="3">
    <source>
        <dbReference type="ARBA" id="ARBA00022989"/>
    </source>
</evidence>
<keyword evidence="3 6" id="KW-1133">Transmembrane helix</keyword>
<organism evidence="8 9">
    <name type="scientific">Stemphylium lycopersici</name>
    <name type="common">Tomato gray leaf spot disease fungus</name>
    <name type="synonym">Thyrospora lycopersici</name>
    <dbReference type="NCBI Taxonomy" id="183478"/>
    <lineage>
        <taxon>Eukaryota</taxon>
        <taxon>Fungi</taxon>
        <taxon>Dikarya</taxon>
        <taxon>Ascomycota</taxon>
        <taxon>Pezizomycotina</taxon>
        <taxon>Dothideomycetes</taxon>
        <taxon>Pleosporomycetidae</taxon>
        <taxon>Pleosporales</taxon>
        <taxon>Pleosporineae</taxon>
        <taxon>Pleosporaceae</taxon>
        <taxon>Stemphylium</taxon>
    </lineage>
</organism>
<dbReference type="EMBL" id="QGDH01000161">
    <property type="protein sequence ID" value="RAR04155.1"/>
    <property type="molecule type" value="Genomic_DNA"/>
</dbReference>
<feature type="transmembrane region" description="Helical" evidence="6">
    <location>
        <begin position="98"/>
        <end position="122"/>
    </location>
</feature>
<keyword evidence="4 6" id="KW-0472">Membrane</keyword>
<keyword evidence="9" id="KW-1185">Reference proteome</keyword>
<dbReference type="PANTHER" id="PTHR33048">
    <property type="entry name" value="PTH11-LIKE INTEGRAL MEMBRANE PROTEIN (AFU_ORTHOLOGUE AFUA_5G11245)"/>
    <property type="match status" value="1"/>
</dbReference>
<keyword evidence="2 6" id="KW-0812">Transmembrane</keyword>
<evidence type="ECO:0000256" key="1">
    <source>
        <dbReference type="ARBA" id="ARBA00004141"/>
    </source>
</evidence>
<dbReference type="InterPro" id="IPR049326">
    <property type="entry name" value="Rhodopsin_dom_fungi"/>
</dbReference>
<dbReference type="AlphaFoldDB" id="A0A364MUL0"/>
<evidence type="ECO:0000256" key="5">
    <source>
        <dbReference type="ARBA" id="ARBA00038359"/>
    </source>
</evidence>